<dbReference type="InterPro" id="IPR011989">
    <property type="entry name" value="ARM-like"/>
</dbReference>
<accession>A0AAJ6CR58</accession>
<dbReference type="Pfam" id="PF01816">
    <property type="entry name" value="LRV"/>
    <property type="match status" value="1"/>
</dbReference>
<protein>
    <recommendedName>
        <fullName evidence="3">DUF2336 domain-containing protein</fullName>
    </recommendedName>
</protein>
<dbReference type="Gene3D" id="1.25.10.10">
    <property type="entry name" value="Leucine-rich Repeat Variant"/>
    <property type="match status" value="1"/>
</dbReference>
<gene>
    <name evidence="1" type="ORF">P5S46_21515</name>
</gene>
<evidence type="ECO:0000313" key="1">
    <source>
        <dbReference type="EMBL" id="WFG00344.1"/>
    </source>
</evidence>
<dbReference type="EMBL" id="CP120943">
    <property type="protein sequence ID" value="WFG00344.1"/>
    <property type="molecule type" value="Genomic_DNA"/>
</dbReference>
<geneLocation type="plasmid" evidence="1 2">
    <name>pAC1520</name>
</geneLocation>
<dbReference type="InterPro" id="IPR016024">
    <property type="entry name" value="ARM-type_fold"/>
</dbReference>
<dbReference type="AlphaFoldDB" id="A0AAJ6CR58"/>
<dbReference type="SUPFAM" id="SSF48371">
    <property type="entry name" value="ARM repeat"/>
    <property type="match status" value="1"/>
</dbReference>
<reference evidence="1" key="1">
    <citation type="submission" date="2023-03" db="EMBL/GenBank/DDBJ databases">
        <title>Aeromonas caviae strain AC1520.</title>
        <authorList>
            <person name="Xie T."/>
            <person name="Zhang Q."/>
            <person name="Deng J."/>
            <person name="Li X."/>
        </authorList>
    </citation>
    <scope>NUCLEOTIDE SEQUENCE</scope>
    <source>
        <strain evidence="1">AC1520</strain>
        <plasmid evidence="1">pAC1520</plasmid>
    </source>
</reference>
<organism evidence="1 2">
    <name type="scientific">Aeromonas caviae</name>
    <name type="common">Aeromonas punctata</name>
    <dbReference type="NCBI Taxonomy" id="648"/>
    <lineage>
        <taxon>Bacteria</taxon>
        <taxon>Pseudomonadati</taxon>
        <taxon>Pseudomonadota</taxon>
        <taxon>Gammaproteobacteria</taxon>
        <taxon>Aeromonadales</taxon>
        <taxon>Aeromonadaceae</taxon>
        <taxon>Aeromonas</taxon>
    </lineage>
</organism>
<evidence type="ECO:0008006" key="3">
    <source>
        <dbReference type="Google" id="ProtNLM"/>
    </source>
</evidence>
<evidence type="ECO:0000313" key="2">
    <source>
        <dbReference type="Proteomes" id="UP001218423"/>
    </source>
</evidence>
<name>A0AAJ6CR58_AERCA</name>
<keyword evidence="1" id="KW-0614">Plasmid</keyword>
<dbReference type="Proteomes" id="UP001218423">
    <property type="component" value="Plasmid pAC1520"/>
</dbReference>
<dbReference type="InterPro" id="IPR004830">
    <property type="entry name" value="LRR_variant"/>
</dbReference>
<sequence>MSANKYNLAMKASTANETLMELATDSDDAVRLAVARNPSSKEAVLQVLALDKNMDVRNSVLTHHAAPEGLVLSMLSEASLVSKCSLAQRKELTPQIFAALFADASEKVLSRLGRNESAPEHILRQLGAHLSDNVRKAVATNPCCPLDLLLELSRDPKPEVVGRSASNSSMPSYRLDELARESGPKTDAKKIYVAGNRSADASTLVWLLELNESYVSILSEVVKNPSLPFVDKLRVAFLGLNDAISGDLKTWIRAKPGEFWRGFATEGNLRLQDEIAYSGRKAIFGEALIEAGMIEAYQTILSIELERGISAAGMDHKQISDPRSSVVRKKMM</sequence>
<dbReference type="RefSeq" id="WP_277857237.1">
    <property type="nucleotide sequence ID" value="NZ_CP120943.1"/>
</dbReference>
<proteinExistence type="predicted"/>